<accession>A0ACA9Y4X1</accession>
<sequence>MNSDLPSDIFSDVSVEPSTIEDFKQVKEEVIKTPNDITRWLKLFDNIDSFTNTSNSFTTDFKTFVTTSYNELLSRFPYLVAIWRRFAIVSYKIIGERESIEVLGRSVVNCPYSNDLWRDYITALEVSKDDDLDDYIRRGIKMIGRHFNSDWIWDKYLNIGDKWEKYQNVITIPLYEYSKYYTQYSELSRDMEIEKVVEETYLDTAVKKYGRSLDELSLIEKSQILEEFNYSIFQKTQALVTDQWQWESLIKVPYLDLSLMDTIKSERKIWIEYLNWAINKYQQTQLPRDQVISIFERCLIPNCFDEELWLKYLAFLNLEPDFEQMDLVYNRAINKFVPLDKNVLRFSYPHFLLVHEKHAMINDYIFDLMKYFSGGNHLHKPFKLQFLKCFQSLLQCWNQMYPDFIPYVRSVIDADLTEGGKLGEQVDVMYSNNLMKFVNEDSIQVIIEFYLHHTDDNNTLRSFFNTYYDSSVLKSCSGFWKFFVQLECKNLHFPNLDMIMTYIISHTTLPKIVVDSLVMEYYATATDNYSLFKKLGRNLMEIKLWTSTSVIQNPGLSSRYNLGPQWGKNYDNPGIMIDHKPEIIKRRDFKISEEYVLPSFRNVERAGAQVPYSKK</sequence>
<dbReference type="EMBL" id="CALSDN010000003">
    <property type="protein sequence ID" value="CAH6720054.1"/>
    <property type="molecule type" value="Genomic_DNA"/>
</dbReference>
<proteinExistence type="predicted"/>
<comment type="caution">
    <text evidence="1">The sequence shown here is derived from an EMBL/GenBank/DDBJ whole genome shotgun (WGS) entry which is preliminary data.</text>
</comment>
<name>A0ACA9Y4X1_9ASCO</name>
<dbReference type="Proteomes" id="UP001152531">
    <property type="component" value="Unassembled WGS sequence"/>
</dbReference>
<protein>
    <submittedName>
        <fullName evidence="1">Pre-mRNA-processing factor 39</fullName>
    </submittedName>
</protein>
<gene>
    <name evidence="1" type="ORF">CLIB1444_03S03378</name>
</gene>
<organism evidence="1 2">
    <name type="scientific">[Candida] jaroonii</name>
    <dbReference type="NCBI Taxonomy" id="467808"/>
    <lineage>
        <taxon>Eukaryota</taxon>
        <taxon>Fungi</taxon>
        <taxon>Dikarya</taxon>
        <taxon>Ascomycota</taxon>
        <taxon>Saccharomycotina</taxon>
        <taxon>Pichiomycetes</taxon>
        <taxon>Debaryomycetaceae</taxon>
        <taxon>Yamadazyma</taxon>
    </lineage>
</organism>
<evidence type="ECO:0000313" key="1">
    <source>
        <dbReference type="EMBL" id="CAH6720054.1"/>
    </source>
</evidence>
<reference evidence="1" key="1">
    <citation type="submission" date="2022-06" db="EMBL/GenBank/DDBJ databases">
        <authorList>
            <person name="Legras J.-L."/>
            <person name="Devillers H."/>
            <person name="Grondin C."/>
        </authorList>
    </citation>
    <scope>NUCLEOTIDE SEQUENCE</scope>
    <source>
        <strain evidence="1">CLIB 1444</strain>
    </source>
</reference>
<keyword evidence="2" id="KW-1185">Reference proteome</keyword>
<evidence type="ECO:0000313" key="2">
    <source>
        <dbReference type="Proteomes" id="UP001152531"/>
    </source>
</evidence>